<evidence type="ECO:0000256" key="10">
    <source>
        <dbReference type="ARBA" id="ARBA00022989"/>
    </source>
</evidence>
<proteinExistence type="inferred from homology"/>
<dbReference type="Proteomes" id="UP001465426">
    <property type="component" value="Unassembled WGS sequence"/>
</dbReference>
<keyword evidence="10" id="KW-1133">Transmembrane helix</keyword>
<evidence type="ECO:0000256" key="7">
    <source>
        <dbReference type="ARBA" id="ARBA00022692"/>
    </source>
</evidence>
<comment type="catalytic activity">
    <reaction evidence="13">
        <text>Preferential cleavage: (Ac)2-L-Lys-D-Ala-|-D-Ala. Also transpeptidation of peptidyl-alanyl moieties that are N-acyl substituents of D-alanine.</text>
        <dbReference type="EC" id="3.4.16.4"/>
    </reaction>
</comment>
<dbReference type="Gene3D" id="1.10.10.1230">
    <property type="entry name" value="Penicillin-binding protein, N-terminal non-catalytic domain, head sub-domain"/>
    <property type="match status" value="1"/>
</dbReference>
<keyword evidence="17" id="KW-1185">Reference proteome</keyword>
<keyword evidence="6" id="KW-1003">Cell membrane</keyword>
<keyword evidence="8" id="KW-0133">Cell shape</keyword>
<dbReference type="RefSeq" id="WP_251627527.1">
    <property type="nucleotide sequence ID" value="NZ_JBBMFN010000005.1"/>
</dbReference>
<feature type="domain" description="Penicillin-binding protein transpeptidase" evidence="14">
    <location>
        <begin position="348"/>
        <end position="678"/>
    </location>
</feature>
<reference evidence="16 17" key="1">
    <citation type="submission" date="2024-03" db="EMBL/GenBank/DDBJ databases">
        <title>Human intestinal bacterial collection.</title>
        <authorList>
            <person name="Pauvert C."/>
            <person name="Hitch T.C.A."/>
            <person name="Clavel T."/>
        </authorList>
    </citation>
    <scope>NUCLEOTIDE SEQUENCE [LARGE SCALE GENOMIC DNA]</scope>
    <source>
        <strain evidence="16 17">CLA-SR-H024</strain>
    </source>
</reference>
<evidence type="ECO:0000259" key="15">
    <source>
        <dbReference type="Pfam" id="PF03717"/>
    </source>
</evidence>
<dbReference type="InterPro" id="IPR001460">
    <property type="entry name" value="PCN-bd_Tpept"/>
</dbReference>
<dbReference type="InterPro" id="IPR012338">
    <property type="entry name" value="Beta-lactam/transpept-like"/>
</dbReference>
<evidence type="ECO:0000256" key="13">
    <source>
        <dbReference type="ARBA" id="ARBA00034000"/>
    </source>
</evidence>
<evidence type="ECO:0000256" key="8">
    <source>
        <dbReference type="ARBA" id="ARBA00022960"/>
    </source>
</evidence>
<evidence type="ECO:0000256" key="4">
    <source>
        <dbReference type="ARBA" id="ARBA00007171"/>
    </source>
</evidence>
<sequence length="704" mass="78869">MGKKKKKKTIPVRLNIIFFLVFLLFSALILRLGFVQIVYGEDYKRELEKTEDVTVNTSVPRGKMYDTTGKVIVDNVAQKAITYTNSGAKQEKMLETAELLSQYIIKDTKKVTEREKKDYWIIKNEEKASKKVSDTEKKALAEKYPDQDEYNTEVYQLQLDRITEEDLKTLSNHDLEVLAIYREFISGYKLTPQMVKNKDVSDKEFAVVSENLESLPGVDTTTDWERSYAFGDTLKSVLGSVSSAEKGLPAEKLDYYLSRGYSRNDRVGTSYLELQYEDVLKGQKEKIRNKTDKNGNIVSTEVISEGKRGNDLVLSIDMELQLEVEKIIEEELKTAKTFSGTKLLDRAYVVLMDPNTGDVLSMAGKRLEKNEKTGKLEVQDDALGNITTTYNVGSVVKGATVLTGYKTGAISPGTVWNDTPVKIGNTIKKSWTTMGPINDLTALQRSSNVYMFRTVMKMAGANYVYGQPLSVQLSDFSLVRNEFAQYGLGIRTGIDLPNEQVGFKGQDTLPGFLLDLSIGQYDTYSNMQLAQYVSTIANGGKRMEPHIVKEIREPVADDSTLGPVVETVKPKVLNTVDVKPEWIERVQQGFEMVAQTPKGTAYSNLGGKDYSPAAKTGTAEAFYDGPSRSDYGEIPPQVMNLSLISYAPSDNPEVAMAVMVPWAYQGSVDNGANKKIGERVLDAYFDLKKERQKDEEKEEKEEKE</sequence>
<name>A0ABV1EWD6_9BACI</name>
<evidence type="ECO:0000313" key="16">
    <source>
        <dbReference type="EMBL" id="MEQ2464900.1"/>
    </source>
</evidence>
<evidence type="ECO:0000256" key="3">
    <source>
        <dbReference type="ARBA" id="ARBA00004752"/>
    </source>
</evidence>
<dbReference type="PANTHER" id="PTHR30627:SF2">
    <property type="entry name" value="PEPTIDOGLYCAN D,D-TRANSPEPTIDASE MRDA"/>
    <property type="match status" value="1"/>
</dbReference>
<feature type="domain" description="Penicillin-binding protein dimerisation" evidence="15">
    <location>
        <begin position="58"/>
        <end position="300"/>
    </location>
</feature>
<dbReference type="Pfam" id="PF03717">
    <property type="entry name" value="PBP_dimer"/>
    <property type="match status" value="1"/>
</dbReference>
<keyword evidence="7" id="KW-0812">Transmembrane</keyword>
<evidence type="ECO:0000256" key="5">
    <source>
        <dbReference type="ARBA" id="ARBA00012448"/>
    </source>
</evidence>
<keyword evidence="9" id="KW-0573">Peptidoglycan synthesis</keyword>
<keyword evidence="12" id="KW-0961">Cell wall biogenesis/degradation</keyword>
<comment type="pathway">
    <text evidence="3">Cell wall biogenesis; peptidoglycan biosynthesis.</text>
</comment>
<dbReference type="SUPFAM" id="SSF56519">
    <property type="entry name" value="Penicillin binding protein dimerisation domain"/>
    <property type="match status" value="1"/>
</dbReference>
<accession>A0ABV1EWD6</accession>
<keyword evidence="11" id="KW-0472">Membrane</keyword>
<dbReference type="SUPFAM" id="SSF56601">
    <property type="entry name" value="beta-lactamase/transpeptidase-like"/>
    <property type="match status" value="1"/>
</dbReference>
<dbReference type="InterPro" id="IPR036138">
    <property type="entry name" value="PBP_dimer_sf"/>
</dbReference>
<dbReference type="EMBL" id="JBBMFN010000005">
    <property type="protein sequence ID" value="MEQ2464900.1"/>
    <property type="molecule type" value="Genomic_DNA"/>
</dbReference>
<dbReference type="Pfam" id="PF00905">
    <property type="entry name" value="Transpeptidase"/>
    <property type="match status" value="1"/>
</dbReference>
<organism evidence="16 17">
    <name type="scientific">Niallia hominis</name>
    <dbReference type="NCBI Taxonomy" id="3133173"/>
    <lineage>
        <taxon>Bacteria</taxon>
        <taxon>Bacillati</taxon>
        <taxon>Bacillota</taxon>
        <taxon>Bacilli</taxon>
        <taxon>Bacillales</taxon>
        <taxon>Bacillaceae</taxon>
        <taxon>Niallia</taxon>
    </lineage>
</organism>
<evidence type="ECO:0000256" key="9">
    <source>
        <dbReference type="ARBA" id="ARBA00022984"/>
    </source>
</evidence>
<dbReference type="EC" id="3.4.16.4" evidence="5"/>
<comment type="subcellular location">
    <subcellularLocation>
        <location evidence="2">Cell membrane</location>
    </subcellularLocation>
    <subcellularLocation>
        <location evidence="1">Membrane</location>
        <topology evidence="1">Single-pass membrane protein</topology>
    </subcellularLocation>
</comment>
<dbReference type="PANTHER" id="PTHR30627">
    <property type="entry name" value="PEPTIDOGLYCAN D,D-TRANSPEPTIDASE"/>
    <property type="match status" value="1"/>
</dbReference>
<comment type="similarity">
    <text evidence="4">Belongs to the transpeptidase family.</text>
</comment>
<evidence type="ECO:0000256" key="11">
    <source>
        <dbReference type="ARBA" id="ARBA00023136"/>
    </source>
</evidence>
<dbReference type="InterPro" id="IPR005311">
    <property type="entry name" value="PBP_dimer"/>
</dbReference>
<evidence type="ECO:0000256" key="12">
    <source>
        <dbReference type="ARBA" id="ARBA00023316"/>
    </source>
</evidence>
<evidence type="ECO:0000259" key="14">
    <source>
        <dbReference type="Pfam" id="PF00905"/>
    </source>
</evidence>
<comment type="caution">
    <text evidence="16">The sequence shown here is derived from an EMBL/GenBank/DDBJ whole genome shotgun (WGS) entry which is preliminary data.</text>
</comment>
<evidence type="ECO:0000256" key="1">
    <source>
        <dbReference type="ARBA" id="ARBA00004167"/>
    </source>
</evidence>
<evidence type="ECO:0000256" key="2">
    <source>
        <dbReference type="ARBA" id="ARBA00004236"/>
    </source>
</evidence>
<dbReference type="Gene3D" id="3.40.710.10">
    <property type="entry name" value="DD-peptidase/beta-lactamase superfamily"/>
    <property type="match status" value="1"/>
</dbReference>
<evidence type="ECO:0000313" key="17">
    <source>
        <dbReference type="Proteomes" id="UP001465426"/>
    </source>
</evidence>
<protein>
    <recommendedName>
        <fullName evidence="5">serine-type D-Ala-D-Ala carboxypeptidase</fullName>
        <ecNumber evidence="5">3.4.16.4</ecNumber>
    </recommendedName>
</protein>
<dbReference type="InterPro" id="IPR050515">
    <property type="entry name" value="Beta-lactam/transpept"/>
</dbReference>
<evidence type="ECO:0000256" key="6">
    <source>
        <dbReference type="ARBA" id="ARBA00022475"/>
    </source>
</evidence>
<dbReference type="Gene3D" id="3.90.1310.10">
    <property type="entry name" value="Penicillin-binding protein 2a (Domain 2)"/>
    <property type="match status" value="1"/>
</dbReference>
<gene>
    <name evidence="16" type="ORF">WMO63_04350</name>
</gene>